<keyword evidence="4" id="KW-0808">Transferase</keyword>
<reference evidence="6 8" key="2">
    <citation type="submission" date="2017-08" db="EMBL/GenBank/DDBJ databases">
        <title>Aeromonas veronii bv sobria strain NS22 whole genome sequencing.</title>
        <authorList>
            <person name="Katharios P."/>
            <person name="Ha V.Q."/>
            <person name="Smyrli M."/>
        </authorList>
    </citation>
    <scope>NUCLEOTIDE SEQUENCE [LARGE SCALE GENOMIC DNA]</scope>
    <source>
        <strain evidence="6 8">NS22</strain>
    </source>
</reference>
<proteinExistence type="predicted"/>
<evidence type="ECO:0000256" key="1">
    <source>
        <dbReference type="ARBA" id="ARBA00023012"/>
    </source>
</evidence>
<reference evidence="5" key="4">
    <citation type="journal article" date="2019" name="PLoS ONE">
        <title>Identification and characterization of putative Aeromonas spp. T3SS effectors.</title>
        <authorList>
            <person name="Rangel L.T."/>
            <person name="Marden J."/>
            <person name="Colston S."/>
            <person name="Setubal J.C."/>
            <person name="Graf J."/>
            <person name="Gogarten J.P."/>
        </authorList>
    </citation>
    <scope>NUCLEOTIDE SEQUENCE</scope>
    <source>
        <strain evidence="5">BAQ071013-135</strain>
    </source>
</reference>
<feature type="domain" description="HPt" evidence="3">
    <location>
        <begin position="17"/>
        <end position="111"/>
    </location>
</feature>
<dbReference type="GeneID" id="60844623"/>
<gene>
    <name evidence="5" type="ORF">CF123_00130</name>
    <name evidence="6" type="ORF">CJF24_22280</name>
    <name evidence="4" type="ORF">WM43_19100</name>
</gene>
<keyword evidence="8" id="KW-1185">Reference proteome</keyword>
<keyword evidence="4" id="KW-0418">Kinase</keyword>
<dbReference type="Proteomes" id="UP000796104">
    <property type="component" value="Unassembled WGS sequence"/>
</dbReference>
<dbReference type="Pfam" id="PF01627">
    <property type="entry name" value="Hpt"/>
    <property type="match status" value="1"/>
</dbReference>
<evidence type="ECO:0000313" key="8">
    <source>
        <dbReference type="Proteomes" id="UP000323129"/>
    </source>
</evidence>
<evidence type="ECO:0000259" key="3">
    <source>
        <dbReference type="PROSITE" id="PS50894"/>
    </source>
</evidence>
<evidence type="ECO:0000313" key="6">
    <source>
        <dbReference type="EMBL" id="TYD39739.1"/>
    </source>
</evidence>
<dbReference type="EMBL" id="NQMC01000170">
    <property type="protein sequence ID" value="TYD39739.1"/>
    <property type="molecule type" value="Genomic_DNA"/>
</dbReference>
<name>A0A0T6SN52_AERVE</name>
<accession>A0A0T6SN52</accession>
<dbReference type="EMBL" id="PDXJ01000001">
    <property type="protein sequence ID" value="TND57248.1"/>
    <property type="molecule type" value="Genomic_DNA"/>
</dbReference>
<reference evidence="4 7" key="1">
    <citation type="journal article" date="2016" name="J. Clin. Microbiol.">
        <title>Detection and Whole-Genome Sequencing of Carbapenemase-Producing Aeromonas hydrophila Isolates from Routine Perirectal Surveillance Culture.</title>
        <authorList>
            <person name="Hughes H.Y."/>
            <person name="Conlan S.P."/>
            <person name="Lau A.F."/>
            <person name="Dekker J.P."/>
            <person name="Michelin A.V."/>
            <person name="Youn J.H."/>
            <person name="Henderson D.K."/>
            <person name="Frank K.M."/>
            <person name="Segre J.A."/>
            <person name="Palmore T.N."/>
        </authorList>
    </citation>
    <scope>NUCLEOTIDE SEQUENCE [LARGE SCALE GENOMIC DNA]</scope>
    <source>
        <strain evidence="4 7">AVNIH1</strain>
    </source>
</reference>
<dbReference type="OMA" id="SHLANYH"/>
<protein>
    <submittedName>
        <fullName evidence="4">Histidine kinase</fullName>
    </submittedName>
    <submittedName>
        <fullName evidence="5">Hpt domain-containing protein</fullName>
    </submittedName>
</protein>
<dbReference type="Proteomes" id="UP000076809">
    <property type="component" value="Chromosome"/>
</dbReference>
<evidence type="ECO:0000313" key="7">
    <source>
        <dbReference type="Proteomes" id="UP000076809"/>
    </source>
</evidence>
<dbReference type="AlphaFoldDB" id="A0A0T6SN52"/>
<sequence>MEWVDRKVLQQLAEDIGPDMLPVVIAVFIEEVGEQLSQLRPLYEQGEWEALARVAHSMKSSCGSYGAMPSYQQVMALEMASKQADVAEAERQLQLLEASLPQVLAFLADYQ</sequence>
<dbReference type="GO" id="GO:0000160">
    <property type="term" value="P:phosphorelay signal transduction system"/>
    <property type="evidence" value="ECO:0007669"/>
    <property type="project" value="UniProtKB-KW"/>
</dbReference>
<evidence type="ECO:0000313" key="5">
    <source>
        <dbReference type="EMBL" id="TND57248.1"/>
    </source>
</evidence>
<accession>A0A318DYJ2</accession>
<dbReference type="Gene3D" id="1.20.120.160">
    <property type="entry name" value="HPT domain"/>
    <property type="match status" value="1"/>
</dbReference>
<dbReference type="EMBL" id="CP014774">
    <property type="protein sequence ID" value="ANB54604.1"/>
    <property type="molecule type" value="Genomic_DNA"/>
</dbReference>
<dbReference type="RefSeq" id="WP_005353511.1">
    <property type="nucleotide sequence ID" value="NZ_AP022281.1"/>
</dbReference>
<keyword evidence="1" id="KW-0902">Two-component regulatory system</keyword>
<dbReference type="InterPro" id="IPR008207">
    <property type="entry name" value="Sig_transdc_His_kin_Hpt_dom"/>
</dbReference>
<dbReference type="InterPro" id="IPR036641">
    <property type="entry name" value="HPT_dom_sf"/>
</dbReference>
<reference evidence="5" key="3">
    <citation type="submission" date="2017-10" db="EMBL/GenBank/DDBJ databases">
        <authorList>
            <person name="Colston S.M."/>
            <person name="Graf J."/>
        </authorList>
    </citation>
    <scope>NUCLEOTIDE SEQUENCE</scope>
    <source>
        <strain evidence="5">BAQ071013-135</strain>
    </source>
</reference>
<feature type="modified residue" description="Phosphohistidine" evidence="2">
    <location>
        <position position="56"/>
    </location>
</feature>
<dbReference type="Proteomes" id="UP000323129">
    <property type="component" value="Unassembled WGS sequence"/>
</dbReference>
<evidence type="ECO:0000313" key="9">
    <source>
        <dbReference type="Proteomes" id="UP000796104"/>
    </source>
</evidence>
<dbReference type="GO" id="GO:0004672">
    <property type="term" value="F:protein kinase activity"/>
    <property type="evidence" value="ECO:0007669"/>
    <property type="project" value="UniProtKB-ARBA"/>
</dbReference>
<keyword evidence="2" id="KW-0597">Phosphoprotein</keyword>
<dbReference type="SUPFAM" id="SSF47226">
    <property type="entry name" value="Histidine-containing phosphotransfer domain, HPT domain"/>
    <property type="match status" value="1"/>
</dbReference>
<evidence type="ECO:0000313" key="4">
    <source>
        <dbReference type="EMBL" id="ANB54604.1"/>
    </source>
</evidence>
<organism evidence="5 9">
    <name type="scientific">Aeromonas veronii</name>
    <dbReference type="NCBI Taxonomy" id="654"/>
    <lineage>
        <taxon>Bacteria</taxon>
        <taxon>Pseudomonadati</taxon>
        <taxon>Pseudomonadota</taxon>
        <taxon>Gammaproteobacteria</taxon>
        <taxon>Aeromonadales</taxon>
        <taxon>Aeromonadaceae</taxon>
        <taxon>Aeromonas</taxon>
    </lineage>
</organism>
<dbReference type="OrthoDB" id="5600374at2"/>
<evidence type="ECO:0000256" key="2">
    <source>
        <dbReference type="PROSITE-ProRule" id="PRU00110"/>
    </source>
</evidence>
<dbReference type="PROSITE" id="PS50894">
    <property type="entry name" value="HPT"/>
    <property type="match status" value="1"/>
</dbReference>